<evidence type="ECO:0000313" key="4">
    <source>
        <dbReference type="Proteomes" id="UP000193224"/>
    </source>
</evidence>
<dbReference type="EMBL" id="FWXB01000011">
    <property type="protein sequence ID" value="SMC13025.1"/>
    <property type="molecule type" value="Genomic_DNA"/>
</dbReference>
<feature type="domain" description="Tr-type G" evidence="2">
    <location>
        <begin position="228"/>
        <end position="334"/>
    </location>
</feature>
<reference evidence="3 4" key="1">
    <citation type="submission" date="2017-03" db="EMBL/GenBank/DDBJ databases">
        <authorList>
            <person name="Afonso C.L."/>
            <person name="Miller P.J."/>
            <person name="Scott M.A."/>
            <person name="Spackman E."/>
            <person name="Goraichik I."/>
            <person name="Dimitrov K.M."/>
            <person name="Suarez D.L."/>
            <person name="Swayne D.E."/>
        </authorList>
    </citation>
    <scope>NUCLEOTIDE SEQUENCE [LARGE SCALE GENOMIC DNA]</scope>
    <source>
        <strain evidence="3 4">CECT 7745</strain>
    </source>
</reference>
<dbReference type="RefSeq" id="WP_085800979.1">
    <property type="nucleotide sequence ID" value="NZ_FWXB01000011.1"/>
</dbReference>
<keyword evidence="4" id="KW-1185">Reference proteome</keyword>
<dbReference type="Pfam" id="PF00009">
    <property type="entry name" value="GTP_EFTU"/>
    <property type="match status" value="1"/>
</dbReference>
<name>A0A1X7BTV5_9RHOB</name>
<dbReference type="SUPFAM" id="SSF52540">
    <property type="entry name" value="P-loop containing nucleoside triphosphate hydrolases"/>
    <property type="match status" value="1"/>
</dbReference>
<dbReference type="PANTHER" id="PTHR43834:SF6">
    <property type="entry name" value="GTPASE DER"/>
    <property type="match status" value="1"/>
</dbReference>
<gene>
    <name evidence="3" type="ORF">ROA7745_02859</name>
</gene>
<protein>
    <submittedName>
        <fullName evidence="3">GTP-binding protein Der</fullName>
    </submittedName>
</protein>
<dbReference type="PANTHER" id="PTHR43834">
    <property type="entry name" value="GTPASE DER"/>
    <property type="match status" value="1"/>
</dbReference>
<dbReference type="AlphaFoldDB" id="A0A1X7BTV5"/>
<dbReference type="OrthoDB" id="7927795at2"/>
<dbReference type="Proteomes" id="UP000193224">
    <property type="component" value="Unassembled WGS sequence"/>
</dbReference>
<evidence type="ECO:0000259" key="2">
    <source>
        <dbReference type="Pfam" id="PF00009"/>
    </source>
</evidence>
<dbReference type="InterPro" id="IPR000795">
    <property type="entry name" value="T_Tr_GTP-bd_dom"/>
</dbReference>
<proteinExistence type="predicted"/>
<dbReference type="Gene3D" id="3.40.50.300">
    <property type="entry name" value="P-loop containing nucleotide triphosphate hydrolases"/>
    <property type="match status" value="1"/>
</dbReference>
<evidence type="ECO:0000256" key="1">
    <source>
        <dbReference type="SAM" id="MobiDB-lite"/>
    </source>
</evidence>
<evidence type="ECO:0000313" key="3">
    <source>
        <dbReference type="EMBL" id="SMC13025.1"/>
    </source>
</evidence>
<feature type="region of interest" description="Disordered" evidence="1">
    <location>
        <begin position="638"/>
        <end position="657"/>
    </location>
</feature>
<dbReference type="GO" id="GO:0003924">
    <property type="term" value="F:GTPase activity"/>
    <property type="evidence" value="ECO:0007669"/>
    <property type="project" value="InterPro"/>
</dbReference>
<dbReference type="InterPro" id="IPR027417">
    <property type="entry name" value="P-loop_NTPase"/>
</dbReference>
<dbReference type="GO" id="GO:0005525">
    <property type="term" value="F:GTP binding"/>
    <property type="evidence" value="ECO:0007669"/>
    <property type="project" value="InterPro"/>
</dbReference>
<accession>A0A1X7BTV5</accession>
<sequence>MVQNLHLLSSGNEAFAERRNDFSALVEKLERLASLPDARVSARAKSLLFRLRQFSAKVILVGQVKAGKSSLTNVLAGSPGLLPADVNPWTSVVTSINIRNEVPQNPPEDEIKARFTFLDKGDWDTLTRNGGRLGELANRAGAPDEMADIERQIQEMRAKTERRLGKHFEMLLGQTHDYGYVDTELMERYVSLGDDYDIDGINAKTGCFADITKSAELFLDVPHYAMPMQVCDTPGVNDTFMMREQITIRSLRGAELCVVVLAAHQALTTVDIALMRIISTLEKRQIVLFVNRVDELENPAEQIPEIRDSIRDTLRSHQIETEVPIIFGSAMWAEAALTGDMGAMPDTSLNVLETFLNEEPDMKDQTLEETVWHFSGLPSLLTTLAERISQGSALHAYERIRRRTHNLASETKVMATAQKSSADGQPLMALNGEVPASMIKDIAVNRGQELGSLCEQLHGDLLARMERAQEDFVHRATTSLVNHFEMYGEQGTWTYEPAGLRMLHRSAYASFARQFKSRVGQLLGTTAQEVETLYRESMAGHLDDLRIEPPVLPRVPPPVSLGKTIALDLQGNWWRRWWQQRRGYETSASQYAELIRAEIQTVISEVIQSQVPELLEECRSAYNEFMHEHLEMVETLANGDKQQPAKSADAQRQSDHDAAMCSEMVRDLDKMSAVGEF</sequence>
<organism evidence="3 4">
    <name type="scientific">Roseovarius aestuarii</name>
    <dbReference type="NCBI Taxonomy" id="475083"/>
    <lineage>
        <taxon>Bacteria</taxon>
        <taxon>Pseudomonadati</taxon>
        <taxon>Pseudomonadota</taxon>
        <taxon>Alphaproteobacteria</taxon>
        <taxon>Rhodobacterales</taxon>
        <taxon>Roseobacteraceae</taxon>
        <taxon>Roseovarius</taxon>
    </lineage>
</organism>